<evidence type="ECO:0000256" key="1">
    <source>
        <dbReference type="SAM" id="MobiDB-lite"/>
    </source>
</evidence>
<organism evidence="2 3">
    <name type="scientific">Rhizobium leguminosarum</name>
    <dbReference type="NCBI Taxonomy" id="384"/>
    <lineage>
        <taxon>Bacteria</taxon>
        <taxon>Pseudomonadati</taxon>
        <taxon>Pseudomonadota</taxon>
        <taxon>Alphaproteobacteria</taxon>
        <taxon>Hyphomicrobiales</taxon>
        <taxon>Rhizobiaceae</taxon>
        <taxon>Rhizobium/Agrobacterium group</taxon>
        <taxon>Rhizobium</taxon>
    </lineage>
</organism>
<feature type="compositionally biased region" description="Basic residues" evidence="1">
    <location>
        <begin position="38"/>
        <end position="52"/>
    </location>
</feature>
<name>A0A7M3DZN1_RHILE</name>
<accession>A0A7M3DZN1</accession>
<dbReference type="Proteomes" id="UP000292974">
    <property type="component" value="Unassembled WGS sequence"/>
</dbReference>
<comment type="caution">
    <text evidence="2">The sequence shown here is derived from an EMBL/GenBank/DDBJ whole genome shotgun (WGS) entry which is preliminary data.</text>
</comment>
<feature type="region of interest" description="Disordered" evidence="1">
    <location>
        <begin position="38"/>
        <end position="57"/>
    </location>
</feature>
<feature type="region of interest" description="Disordered" evidence="1">
    <location>
        <begin position="1"/>
        <end position="21"/>
    </location>
</feature>
<dbReference type="EMBL" id="SIOP01000001">
    <property type="protein sequence ID" value="TAY54156.1"/>
    <property type="molecule type" value="Genomic_DNA"/>
</dbReference>
<evidence type="ECO:0000313" key="3">
    <source>
        <dbReference type="Proteomes" id="UP000292974"/>
    </source>
</evidence>
<reference evidence="2 3" key="1">
    <citation type="submission" date="2019-02" db="EMBL/GenBank/DDBJ databases">
        <title>The genomic architecture of introgression among sibling species of bacteria.</title>
        <authorList>
            <person name="Cavassim M.I.A."/>
            <person name="Moeskjaer S."/>
            <person name="Moslemi C."/>
            <person name="Fields B."/>
            <person name="Bachmann A."/>
            <person name="Vilhjalmsson B."/>
            <person name="Schierup M.H."/>
            <person name="Young J.P.W."/>
            <person name="Andersen S.U."/>
        </authorList>
    </citation>
    <scope>NUCLEOTIDE SEQUENCE [LARGE SCALE GENOMIC DNA]</scope>
    <source>
        <strain evidence="2 3">SM135B</strain>
    </source>
</reference>
<sequence>MTGKSAMHENAAGACGNRHVRGPEYDLRTADIACVRRPPHLPRRRSSRRRGRGQITAAGRCRARLAARNAPSE</sequence>
<gene>
    <name evidence="2" type="ORF">ELH90_22245</name>
</gene>
<dbReference type="AlphaFoldDB" id="A0A7M3DZN1"/>
<proteinExistence type="predicted"/>
<protein>
    <submittedName>
        <fullName evidence="2">Uncharacterized protein</fullName>
    </submittedName>
</protein>
<evidence type="ECO:0000313" key="2">
    <source>
        <dbReference type="EMBL" id="TAY54156.1"/>
    </source>
</evidence>